<protein>
    <recommendedName>
        <fullName evidence="2">Sulfatase N-terminal domain-containing protein</fullName>
    </recommendedName>
</protein>
<reference evidence="1" key="1">
    <citation type="submission" date="2018-05" db="EMBL/GenBank/DDBJ databases">
        <authorList>
            <person name="Lanie J.A."/>
            <person name="Ng W.-L."/>
            <person name="Kazmierczak K.M."/>
            <person name="Andrzejewski T.M."/>
            <person name="Davidsen T.M."/>
            <person name="Wayne K.J."/>
            <person name="Tettelin H."/>
            <person name="Glass J.I."/>
            <person name="Rusch D."/>
            <person name="Podicherti R."/>
            <person name="Tsui H.-C.T."/>
            <person name="Winkler M.E."/>
        </authorList>
    </citation>
    <scope>NUCLEOTIDE SEQUENCE</scope>
</reference>
<accession>A0A382BH51</accession>
<proteinExistence type="predicted"/>
<organism evidence="1">
    <name type="scientific">marine metagenome</name>
    <dbReference type="NCBI Taxonomy" id="408172"/>
    <lineage>
        <taxon>unclassified sequences</taxon>
        <taxon>metagenomes</taxon>
        <taxon>ecological metagenomes</taxon>
    </lineage>
</organism>
<feature type="non-terminal residue" evidence="1">
    <location>
        <position position="50"/>
    </location>
</feature>
<dbReference type="EMBL" id="UINC01029574">
    <property type="protein sequence ID" value="SVB12517.1"/>
    <property type="molecule type" value="Genomic_DNA"/>
</dbReference>
<sequence>MKNIITPLLIILWLGQVQVDAASAARPNVLFIVVDDLNDYISPLDNHPGV</sequence>
<evidence type="ECO:0000313" key="1">
    <source>
        <dbReference type="EMBL" id="SVB12517.1"/>
    </source>
</evidence>
<gene>
    <name evidence="1" type="ORF">METZ01_LOCUS165371</name>
</gene>
<evidence type="ECO:0008006" key="2">
    <source>
        <dbReference type="Google" id="ProtNLM"/>
    </source>
</evidence>
<dbReference type="AlphaFoldDB" id="A0A382BH51"/>
<name>A0A382BH51_9ZZZZ</name>